<dbReference type="Proteomes" id="UP000284006">
    <property type="component" value="Unassembled WGS sequence"/>
</dbReference>
<gene>
    <name evidence="3" type="ORF">D3872_01065</name>
</gene>
<dbReference type="InterPro" id="IPR013656">
    <property type="entry name" value="PAS_4"/>
</dbReference>
<dbReference type="Pfam" id="PF08448">
    <property type="entry name" value="PAS_4"/>
    <property type="match status" value="1"/>
</dbReference>
<proteinExistence type="predicted"/>
<evidence type="ECO:0000313" key="4">
    <source>
        <dbReference type="Proteomes" id="UP000284006"/>
    </source>
</evidence>
<feature type="compositionally biased region" description="Basic residues" evidence="1">
    <location>
        <begin position="123"/>
        <end position="135"/>
    </location>
</feature>
<evidence type="ECO:0000259" key="2">
    <source>
        <dbReference type="Pfam" id="PF08448"/>
    </source>
</evidence>
<evidence type="ECO:0000256" key="1">
    <source>
        <dbReference type="SAM" id="MobiDB-lite"/>
    </source>
</evidence>
<reference evidence="3 4" key="1">
    <citation type="submission" date="2018-09" db="EMBL/GenBank/DDBJ databases">
        <authorList>
            <person name="Zhu H."/>
        </authorList>
    </citation>
    <scope>NUCLEOTIDE SEQUENCE [LARGE SCALE GENOMIC DNA]</scope>
    <source>
        <strain evidence="3 4">K1S02-61</strain>
    </source>
</reference>
<dbReference type="AlphaFoldDB" id="A0A418Y883"/>
<protein>
    <recommendedName>
        <fullName evidence="2">PAS fold-4 domain-containing protein</fullName>
    </recommendedName>
</protein>
<feature type="compositionally biased region" description="Basic and acidic residues" evidence="1">
    <location>
        <begin position="137"/>
        <end position="146"/>
    </location>
</feature>
<comment type="caution">
    <text evidence="3">The sequence shown here is derived from an EMBL/GenBank/DDBJ whole genome shotgun (WGS) entry which is preliminary data.</text>
</comment>
<dbReference type="InterPro" id="IPR035965">
    <property type="entry name" value="PAS-like_dom_sf"/>
</dbReference>
<keyword evidence="4" id="KW-1185">Reference proteome</keyword>
<name>A0A418Y883_9BURK</name>
<dbReference type="SUPFAM" id="SSF55785">
    <property type="entry name" value="PYP-like sensor domain (PAS domain)"/>
    <property type="match status" value="1"/>
</dbReference>
<dbReference type="EMBL" id="QYUP01000010">
    <property type="protein sequence ID" value="RJG27472.1"/>
    <property type="molecule type" value="Genomic_DNA"/>
</dbReference>
<accession>A0A418Y883</accession>
<dbReference type="Gene3D" id="3.30.450.20">
    <property type="entry name" value="PAS domain"/>
    <property type="match status" value="1"/>
</dbReference>
<feature type="domain" description="PAS fold-4" evidence="2">
    <location>
        <begin position="3"/>
        <end position="75"/>
    </location>
</feature>
<feature type="region of interest" description="Disordered" evidence="1">
    <location>
        <begin position="110"/>
        <end position="178"/>
    </location>
</feature>
<sequence length="178" mass="19927">MSIIAQPREAIIGRTLAELEPEAEPVDEAIRRAIRERRTIGLQFLQARSGRWFSVRCYPSAIGVIVFANEITRQKQAEERLLLAHQELEHRVEARTHELNSANALLEAVFGRPPGRDRDLRPQRAHRAHQRRLRAPVRPERAETAHAGDGPPGRSAGRRRAPGPHRQAAGGRGAGHRA</sequence>
<organism evidence="3 4">
    <name type="scientific">Massilia cavernae</name>
    <dbReference type="NCBI Taxonomy" id="2320864"/>
    <lineage>
        <taxon>Bacteria</taxon>
        <taxon>Pseudomonadati</taxon>
        <taxon>Pseudomonadota</taxon>
        <taxon>Betaproteobacteria</taxon>
        <taxon>Burkholderiales</taxon>
        <taxon>Oxalobacteraceae</taxon>
        <taxon>Telluria group</taxon>
        <taxon>Massilia</taxon>
    </lineage>
</organism>
<evidence type="ECO:0000313" key="3">
    <source>
        <dbReference type="EMBL" id="RJG27472.1"/>
    </source>
</evidence>